<comment type="caution">
    <text evidence="4">The sequence shown here is derived from an EMBL/GenBank/DDBJ whole genome shotgun (WGS) entry which is preliminary data.</text>
</comment>
<gene>
    <name evidence="4" type="ORF">HXK00_02960</name>
</gene>
<dbReference type="PANTHER" id="PTHR11124">
    <property type="entry name" value="VACUOLAR SORTING PROTEIN VPS29"/>
    <property type="match status" value="1"/>
</dbReference>
<dbReference type="Proteomes" id="UP000757900">
    <property type="component" value="Unassembled WGS sequence"/>
</dbReference>
<proteinExistence type="inferred from homology"/>
<dbReference type="NCBIfam" id="TIGR00040">
    <property type="entry name" value="yfcE"/>
    <property type="match status" value="1"/>
</dbReference>
<accession>A0A929MU19</accession>
<dbReference type="SUPFAM" id="SSF56300">
    <property type="entry name" value="Metallo-dependent phosphatases"/>
    <property type="match status" value="1"/>
</dbReference>
<dbReference type="GO" id="GO:0016787">
    <property type="term" value="F:hydrolase activity"/>
    <property type="evidence" value="ECO:0007669"/>
    <property type="project" value="UniProtKB-UniRule"/>
</dbReference>
<keyword evidence="2" id="KW-0479">Metal-binding</keyword>
<reference evidence="4" key="1">
    <citation type="submission" date="2020-04" db="EMBL/GenBank/DDBJ databases">
        <title>Deep metagenomics examines the oral microbiome during advanced dental caries in children, revealing novel taxa and co-occurrences with host molecules.</title>
        <authorList>
            <person name="Baker J.L."/>
            <person name="Morton J.T."/>
            <person name="Dinis M."/>
            <person name="Alvarez R."/>
            <person name="Tran N.C."/>
            <person name="Knight R."/>
            <person name="Edlund A."/>
        </authorList>
    </citation>
    <scope>NUCLEOTIDE SEQUENCE</scope>
    <source>
        <strain evidence="4">JCVI_23_bin.16</strain>
    </source>
</reference>
<evidence type="ECO:0000313" key="4">
    <source>
        <dbReference type="EMBL" id="MBF0934590.1"/>
    </source>
</evidence>
<evidence type="ECO:0000313" key="5">
    <source>
        <dbReference type="Proteomes" id="UP000757900"/>
    </source>
</evidence>
<dbReference type="EMBL" id="JABZFV010000039">
    <property type="protein sequence ID" value="MBF0934590.1"/>
    <property type="molecule type" value="Genomic_DNA"/>
</dbReference>
<dbReference type="InterPro" id="IPR024654">
    <property type="entry name" value="Calcineurin-like_PHP_lpxH"/>
</dbReference>
<dbReference type="Gene3D" id="3.60.21.10">
    <property type="match status" value="1"/>
</dbReference>
<comment type="similarity">
    <text evidence="1 2">Belongs to the metallophosphoesterase superfamily. YfcE family.</text>
</comment>
<dbReference type="GO" id="GO:0046872">
    <property type="term" value="F:metal ion binding"/>
    <property type="evidence" value="ECO:0007669"/>
    <property type="project" value="UniProtKB-KW"/>
</dbReference>
<organism evidence="4 5">
    <name type="scientific">Abiotrophia defectiva</name>
    <name type="common">Streptococcus defectivus</name>
    <dbReference type="NCBI Taxonomy" id="46125"/>
    <lineage>
        <taxon>Bacteria</taxon>
        <taxon>Bacillati</taxon>
        <taxon>Bacillota</taxon>
        <taxon>Bacilli</taxon>
        <taxon>Lactobacillales</taxon>
        <taxon>Aerococcaceae</taxon>
        <taxon>Abiotrophia</taxon>
    </lineage>
</organism>
<dbReference type="InterPro" id="IPR000979">
    <property type="entry name" value="Phosphodiesterase_MJ0936/Vps29"/>
</dbReference>
<feature type="domain" description="Calcineurin-like phosphoesterase" evidence="3">
    <location>
        <begin position="1"/>
        <end position="146"/>
    </location>
</feature>
<dbReference type="EC" id="3.1.4.-" evidence="2"/>
<dbReference type="InterPro" id="IPR029052">
    <property type="entry name" value="Metallo-depent_PP-like"/>
</dbReference>
<evidence type="ECO:0000259" key="3">
    <source>
        <dbReference type="Pfam" id="PF12850"/>
    </source>
</evidence>
<sequence>MKILLMSDNHGRWPKVHELVEYYRPQVDLILHCGDSEFAPDDPVWEKVDAVVTGNNDYDPEYPDELIINTRQGRIFLTHGHFHNVYFNSKRMVKAAHDNQCQFAFHGHTHVAYAKIEDGVLLCNPGSLNYSRGSLPYRTYAILTFEPQTVKVEFYDDDKHRLDQLTQVFDRNLLEEAGHDTSQN</sequence>
<dbReference type="Pfam" id="PF12850">
    <property type="entry name" value="Metallophos_2"/>
    <property type="match status" value="1"/>
</dbReference>
<comment type="cofactor">
    <cofactor evidence="2">
        <name>a divalent metal cation</name>
        <dbReference type="ChEBI" id="CHEBI:60240"/>
    </cofactor>
</comment>
<dbReference type="AlphaFoldDB" id="A0A929MU19"/>
<protein>
    <recommendedName>
        <fullName evidence="2">Phosphoesterase</fullName>
        <ecNumber evidence="2">3.1.4.-</ecNumber>
    </recommendedName>
</protein>
<evidence type="ECO:0000256" key="1">
    <source>
        <dbReference type="ARBA" id="ARBA00008950"/>
    </source>
</evidence>
<name>A0A929MU19_ABIDE</name>
<evidence type="ECO:0000256" key="2">
    <source>
        <dbReference type="RuleBase" id="RU362039"/>
    </source>
</evidence>